<dbReference type="Pfam" id="PF05532">
    <property type="entry name" value="CsbD"/>
    <property type="match status" value="1"/>
</dbReference>
<gene>
    <name evidence="4" type="ORF">FHS52_003170</name>
    <name evidence="5" type="ORF">GRI59_15080</name>
</gene>
<evidence type="ECO:0000313" key="5">
    <source>
        <dbReference type="EMBL" id="MXP39929.1"/>
    </source>
</evidence>
<comment type="caution">
    <text evidence="5">The sequence shown here is derived from an EMBL/GenBank/DDBJ whole genome shotgun (WGS) entry which is preliminary data.</text>
</comment>
<evidence type="ECO:0000313" key="4">
    <source>
        <dbReference type="EMBL" id="MBB3777175.1"/>
    </source>
</evidence>
<evidence type="ECO:0000256" key="1">
    <source>
        <dbReference type="ARBA" id="ARBA00009129"/>
    </source>
</evidence>
<feature type="region of interest" description="Disordered" evidence="2">
    <location>
        <begin position="1"/>
        <end position="28"/>
    </location>
</feature>
<sequence length="60" mass="5970">MGEFKDKAKGAANEAIGKTKAAAGRATDNPELVAKGMAQQAKGKAQNVAGSVKGALGDKI</sequence>
<keyword evidence="7" id="KW-1185">Reference proteome</keyword>
<feature type="domain" description="CsbD-like" evidence="3">
    <location>
        <begin position="6"/>
        <end position="56"/>
    </location>
</feature>
<dbReference type="EMBL" id="JACICE010000005">
    <property type="protein sequence ID" value="MBB3777175.1"/>
    <property type="molecule type" value="Genomic_DNA"/>
</dbReference>
<dbReference type="Proteomes" id="UP000548685">
    <property type="component" value="Unassembled WGS sequence"/>
</dbReference>
<organism evidence="5 6">
    <name type="scientific">Erythrobacter ramosus</name>
    <dbReference type="NCBI Taxonomy" id="35811"/>
    <lineage>
        <taxon>Bacteria</taxon>
        <taxon>Pseudomonadati</taxon>
        <taxon>Pseudomonadota</taxon>
        <taxon>Alphaproteobacteria</taxon>
        <taxon>Sphingomonadales</taxon>
        <taxon>Erythrobacteraceae</taxon>
        <taxon>Erythrobacter/Porphyrobacter group</taxon>
        <taxon>Erythrobacter</taxon>
    </lineage>
</organism>
<evidence type="ECO:0000313" key="6">
    <source>
        <dbReference type="Proteomes" id="UP000430021"/>
    </source>
</evidence>
<dbReference type="InterPro" id="IPR008462">
    <property type="entry name" value="CsbD"/>
</dbReference>
<dbReference type="Gene3D" id="1.10.1470.10">
    <property type="entry name" value="YjbJ"/>
    <property type="match status" value="1"/>
</dbReference>
<name>A0A6I4UQK2_9SPHN</name>
<evidence type="ECO:0000259" key="3">
    <source>
        <dbReference type="Pfam" id="PF05532"/>
    </source>
</evidence>
<proteinExistence type="inferred from homology"/>
<reference evidence="5 6" key="1">
    <citation type="submission" date="2019-12" db="EMBL/GenBank/DDBJ databases">
        <title>Genomic-based taxomic classification of the family Erythrobacteraceae.</title>
        <authorList>
            <person name="Xu L."/>
        </authorList>
    </citation>
    <scope>NUCLEOTIDE SEQUENCE [LARGE SCALE GENOMIC DNA]</scope>
    <source>
        <strain evidence="5 6">JCM 10282</strain>
    </source>
</reference>
<protein>
    <submittedName>
        <fullName evidence="5">CsbD family protein</fullName>
    </submittedName>
    <submittedName>
        <fullName evidence="4">Uncharacterized protein YjbJ (UPF0337 family)</fullName>
    </submittedName>
</protein>
<evidence type="ECO:0000313" key="7">
    <source>
        <dbReference type="Proteomes" id="UP000548685"/>
    </source>
</evidence>
<reference evidence="4 7" key="2">
    <citation type="submission" date="2020-08" db="EMBL/GenBank/DDBJ databases">
        <title>Genomic Encyclopedia of Type Strains, Phase IV (KMG-IV): sequencing the most valuable type-strain genomes for metagenomic binning, comparative biology and taxonomic classification.</title>
        <authorList>
            <person name="Goeker M."/>
        </authorList>
    </citation>
    <scope>NUCLEOTIDE SEQUENCE [LARGE SCALE GENOMIC DNA]</scope>
    <source>
        <strain evidence="4 7">DSM 8510</strain>
    </source>
</reference>
<dbReference type="EMBL" id="WTYB01000005">
    <property type="protein sequence ID" value="MXP39929.1"/>
    <property type="molecule type" value="Genomic_DNA"/>
</dbReference>
<comment type="similarity">
    <text evidence="1">Belongs to the UPF0337 (CsbD) family.</text>
</comment>
<dbReference type="AlphaFoldDB" id="A0A6I4UQK2"/>
<accession>A0A6I4UQK2</accession>
<dbReference type="InterPro" id="IPR036629">
    <property type="entry name" value="YjbJ_sf"/>
</dbReference>
<dbReference type="OrthoDB" id="7226109at2"/>
<dbReference type="SUPFAM" id="SSF69047">
    <property type="entry name" value="Hypothetical protein YjbJ"/>
    <property type="match status" value="1"/>
</dbReference>
<evidence type="ECO:0000256" key="2">
    <source>
        <dbReference type="SAM" id="MobiDB-lite"/>
    </source>
</evidence>
<dbReference type="RefSeq" id="WP_160762080.1">
    <property type="nucleotide sequence ID" value="NZ_BAAADZ010000008.1"/>
</dbReference>
<dbReference type="Proteomes" id="UP000430021">
    <property type="component" value="Unassembled WGS sequence"/>
</dbReference>